<dbReference type="EMBL" id="HACG01005715">
    <property type="protein sequence ID" value="CEK52580.1"/>
    <property type="molecule type" value="Transcribed_RNA"/>
</dbReference>
<sequence>QQMRKGDGTIQKVLDTGDVDPMDGSNLVDVEFRDRSSTSIFSQISKLYKMSGEAKIGPVREYIEMLCE</sequence>
<gene>
    <name evidence="1" type="primary">ORF17303</name>
</gene>
<evidence type="ECO:0000313" key="1">
    <source>
        <dbReference type="EMBL" id="CEK52580.1"/>
    </source>
</evidence>
<proteinExistence type="predicted"/>
<name>A0A0B6YAT2_9EUPU</name>
<protein>
    <submittedName>
        <fullName evidence="1">Uncharacterized protein</fullName>
    </submittedName>
</protein>
<feature type="non-terminal residue" evidence="1">
    <location>
        <position position="1"/>
    </location>
</feature>
<dbReference type="AlphaFoldDB" id="A0A0B6YAT2"/>
<accession>A0A0B6YAT2</accession>
<organism evidence="1">
    <name type="scientific">Arion vulgaris</name>
    <dbReference type="NCBI Taxonomy" id="1028688"/>
    <lineage>
        <taxon>Eukaryota</taxon>
        <taxon>Metazoa</taxon>
        <taxon>Spiralia</taxon>
        <taxon>Lophotrochozoa</taxon>
        <taxon>Mollusca</taxon>
        <taxon>Gastropoda</taxon>
        <taxon>Heterobranchia</taxon>
        <taxon>Euthyneura</taxon>
        <taxon>Panpulmonata</taxon>
        <taxon>Eupulmonata</taxon>
        <taxon>Stylommatophora</taxon>
        <taxon>Helicina</taxon>
        <taxon>Arionoidea</taxon>
        <taxon>Arionidae</taxon>
        <taxon>Arion</taxon>
    </lineage>
</organism>
<reference evidence="1" key="1">
    <citation type="submission" date="2014-12" db="EMBL/GenBank/DDBJ databases">
        <title>Insight into the proteome of Arion vulgaris.</title>
        <authorList>
            <person name="Aradska J."/>
            <person name="Bulat T."/>
            <person name="Smidak R."/>
            <person name="Sarate P."/>
            <person name="Gangsoo J."/>
            <person name="Sialana F."/>
            <person name="Bilban M."/>
            <person name="Lubec G."/>
        </authorList>
    </citation>
    <scope>NUCLEOTIDE SEQUENCE</scope>
    <source>
        <tissue evidence="1">Skin</tissue>
    </source>
</reference>
<feature type="non-terminal residue" evidence="1">
    <location>
        <position position="68"/>
    </location>
</feature>